<keyword evidence="3" id="KW-1185">Reference proteome</keyword>
<feature type="region of interest" description="Disordered" evidence="1">
    <location>
        <begin position="91"/>
        <end position="111"/>
    </location>
</feature>
<reference evidence="2 3" key="1">
    <citation type="submission" date="2015-01" db="EMBL/GenBank/DDBJ databases">
        <title>The Genome Sequence of Fonsecaea pedrosoi CBS 271.37.</title>
        <authorList>
            <consortium name="The Broad Institute Genomics Platform"/>
            <person name="Cuomo C."/>
            <person name="de Hoog S."/>
            <person name="Gorbushina A."/>
            <person name="Stielow B."/>
            <person name="Teixiera M."/>
            <person name="Abouelleil A."/>
            <person name="Chapman S.B."/>
            <person name="Priest M."/>
            <person name="Young S.K."/>
            <person name="Wortman J."/>
            <person name="Nusbaum C."/>
            <person name="Birren B."/>
        </authorList>
    </citation>
    <scope>NUCLEOTIDE SEQUENCE [LARGE SCALE GENOMIC DNA]</scope>
    <source>
        <strain evidence="2 3">CBS 271.37</strain>
    </source>
</reference>
<gene>
    <name evidence="2" type="ORF">Z517_09373</name>
</gene>
<evidence type="ECO:0000313" key="2">
    <source>
        <dbReference type="EMBL" id="KIW76929.1"/>
    </source>
</evidence>
<name>A0A0D2GX74_9EURO</name>
<dbReference type="HOGENOM" id="CLU_2158431_0_0_1"/>
<evidence type="ECO:0000256" key="1">
    <source>
        <dbReference type="SAM" id="MobiDB-lite"/>
    </source>
</evidence>
<evidence type="ECO:0000313" key="3">
    <source>
        <dbReference type="Proteomes" id="UP000053029"/>
    </source>
</evidence>
<dbReference type="Proteomes" id="UP000053029">
    <property type="component" value="Unassembled WGS sequence"/>
</dbReference>
<proteinExistence type="predicted"/>
<dbReference type="RefSeq" id="XP_013280737.1">
    <property type="nucleotide sequence ID" value="XM_013425283.1"/>
</dbReference>
<accession>A0A0D2GX74</accession>
<dbReference type="GeneID" id="25308863"/>
<sequence length="111" mass="11703">MPVKSNGSNAGGSKTGGSNTGGSNTGSSNAGGSNAGATISYRFTYTTCPLHEYSKISAVDGRGPIWFCEKCTRVHTVVWQCTLCGHNPCPSCQHDSPQVDGIEATNRTRYR</sequence>
<protein>
    <submittedName>
        <fullName evidence="2">Unplaced genomic scaffold supercont1.6, whole genome shotgun sequence</fullName>
    </submittedName>
</protein>
<feature type="compositionally biased region" description="Low complexity" evidence="1">
    <location>
        <begin position="25"/>
        <end position="34"/>
    </location>
</feature>
<feature type="region of interest" description="Disordered" evidence="1">
    <location>
        <begin position="1"/>
        <end position="34"/>
    </location>
</feature>
<dbReference type="EMBL" id="KN846974">
    <property type="protein sequence ID" value="KIW76929.1"/>
    <property type="molecule type" value="Genomic_DNA"/>
</dbReference>
<organism evidence="2 3">
    <name type="scientific">Fonsecaea pedrosoi CBS 271.37</name>
    <dbReference type="NCBI Taxonomy" id="1442368"/>
    <lineage>
        <taxon>Eukaryota</taxon>
        <taxon>Fungi</taxon>
        <taxon>Dikarya</taxon>
        <taxon>Ascomycota</taxon>
        <taxon>Pezizomycotina</taxon>
        <taxon>Eurotiomycetes</taxon>
        <taxon>Chaetothyriomycetidae</taxon>
        <taxon>Chaetothyriales</taxon>
        <taxon>Herpotrichiellaceae</taxon>
        <taxon>Fonsecaea</taxon>
    </lineage>
</organism>
<dbReference type="VEuPathDB" id="FungiDB:Z517_09373"/>
<dbReference type="AlphaFoldDB" id="A0A0D2GX74"/>
<feature type="compositionally biased region" description="Gly residues" evidence="1">
    <location>
        <begin position="9"/>
        <end position="24"/>
    </location>
</feature>